<dbReference type="PANTHER" id="PTHR12131">
    <property type="entry name" value="ATP-DEPENDENT RNA AND DNA HELICASE"/>
    <property type="match status" value="1"/>
</dbReference>
<dbReference type="GO" id="GO:0003724">
    <property type="term" value="F:RNA helicase activity"/>
    <property type="evidence" value="ECO:0007669"/>
    <property type="project" value="UniProtKB-EC"/>
</dbReference>
<dbReference type="EMBL" id="FQVM01000012">
    <property type="protein sequence ID" value="SHE80153.1"/>
    <property type="molecule type" value="Genomic_DNA"/>
</dbReference>
<dbReference type="FunFam" id="3.40.50.300:FF:000269">
    <property type="entry name" value="ATP-dependent RNA helicase SUPV3L1, mitochondrial"/>
    <property type="match status" value="1"/>
</dbReference>
<keyword evidence="10" id="KW-1185">Reference proteome</keyword>
<dbReference type="Proteomes" id="UP000184035">
    <property type="component" value="Unassembled WGS sequence"/>
</dbReference>
<feature type="domain" description="Helicase C-terminal" evidence="8">
    <location>
        <begin position="290"/>
        <end position="451"/>
    </location>
</feature>
<evidence type="ECO:0000256" key="5">
    <source>
        <dbReference type="ARBA" id="ARBA00022840"/>
    </source>
</evidence>
<dbReference type="InterPro" id="IPR055206">
    <property type="entry name" value="DEXQc_SUV3"/>
</dbReference>
<evidence type="ECO:0000313" key="10">
    <source>
        <dbReference type="Proteomes" id="UP000184035"/>
    </source>
</evidence>
<evidence type="ECO:0000259" key="8">
    <source>
        <dbReference type="PROSITE" id="PS51194"/>
    </source>
</evidence>
<dbReference type="GO" id="GO:0016787">
    <property type="term" value="F:hydrolase activity"/>
    <property type="evidence" value="ECO:0007669"/>
    <property type="project" value="UniProtKB-KW"/>
</dbReference>
<dbReference type="Gene3D" id="1.20.272.40">
    <property type="match status" value="1"/>
</dbReference>
<evidence type="ECO:0000313" key="9">
    <source>
        <dbReference type="EMBL" id="SHE80153.1"/>
    </source>
</evidence>
<dbReference type="PANTHER" id="PTHR12131:SF1">
    <property type="entry name" value="ATP-DEPENDENT RNA HELICASE SUPV3L1, MITOCHONDRIAL-RELATED"/>
    <property type="match status" value="1"/>
</dbReference>
<dbReference type="GO" id="GO:0005524">
    <property type="term" value="F:ATP binding"/>
    <property type="evidence" value="ECO:0007669"/>
    <property type="project" value="UniProtKB-KW"/>
</dbReference>
<dbReference type="PROSITE" id="PS51194">
    <property type="entry name" value="HELICASE_CTER"/>
    <property type="match status" value="1"/>
</dbReference>
<protein>
    <recommendedName>
        <fullName evidence="1">RNA helicase</fullName>
        <ecNumber evidence="1">3.6.4.13</ecNumber>
    </recommendedName>
</protein>
<dbReference type="RefSeq" id="WP_072895689.1">
    <property type="nucleotide sequence ID" value="NZ_FQVM01000012.1"/>
</dbReference>
<sequence length="585" mass="68604">MKKNVMQREFKKLKGQINQIEEIVYNSKVSALHEHESSVRKKIIILKDMDKEGFKDFSMIYERYNDLLEYIGKKLLDDYNKKNNTDFDYYDVVRRNYNVLLNSGILSLLITKHIPKLIAKEFKRVFPDNPKDEYKMARAIKRKFYIHLGDTNTGKTYNAIERLKKAREGIYLSPLRILALENFEKLNNEGIVCDLLTGEEEIIKNNATHTSCTIERLNINKEYDIAVIDEIQMIDDDQRGAAWSRALLGLRCNEIHICGALNAKNLLIKILEDCKEEYEIEIYKRSIPLEIEDKGFNYKDASEGDALVVFSKKKVLELAKDYSNMNIKTSIIYGDLPPEVRKKQYEAFINKENKILITTDAIGMGVNLPIKRIIFLDIKKFDGNEVRFLKSQEVKQIAGRAGRKGIYDTGYVKALGNNSNFIREKLEDDDEVIKEAVIGPSEAILKIESLSLREKLALWSARKEKLDYYRKMDISEYLIILDRIKGYKLNQDIQWDLLKIPFDVSKDELMEQFLEYIDELFIVKQDNISKPICYTGNLEDLENYYQRINIYYSFCKVFNLEFDFQWIYEERLNISNEINSILVRI</sequence>
<dbReference type="InterPro" id="IPR050699">
    <property type="entry name" value="RNA-DNA_Helicase"/>
</dbReference>
<dbReference type="InterPro" id="IPR044774">
    <property type="entry name" value="Suv3_DEXQc"/>
</dbReference>
<accession>A0A1M4WGG2</accession>
<proteinExistence type="predicted"/>
<evidence type="ECO:0000256" key="4">
    <source>
        <dbReference type="ARBA" id="ARBA00022806"/>
    </source>
</evidence>
<evidence type="ECO:0000256" key="1">
    <source>
        <dbReference type="ARBA" id="ARBA00012552"/>
    </source>
</evidence>
<keyword evidence="5" id="KW-0067">ATP-binding</keyword>
<evidence type="ECO:0000256" key="3">
    <source>
        <dbReference type="ARBA" id="ARBA00022801"/>
    </source>
</evidence>
<dbReference type="Pfam" id="PF00271">
    <property type="entry name" value="Helicase_C"/>
    <property type="match status" value="1"/>
</dbReference>
<dbReference type="CDD" id="cd17913">
    <property type="entry name" value="DEXQc_Suv3"/>
    <property type="match status" value="1"/>
</dbReference>
<evidence type="ECO:0000256" key="2">
    <source>
        <dbReference type="ARBA" id="ARBA00022741"/>
    </source>
</evidence>
<organism evidence="9 10">
    <name type="scientific">Clostridium fallax</name>
    <dbReference type="NCBI Taxonomy" id="1533"/>
    <lineage>
        <taxon>Bacteria</taxon>
        <taxon>Bacillati</taxon>
        <taxon>Bacillota</taxon>
        <taxon>Clostridia</taxon>
        <taxon>Eubacteriales</taxon>
        <taxon>Clostridiaceae</taxon>
        <taxon>Clostridium</taxon>
    </lineage>
</organism>
<dbReference type="InterPro" id="IPR014001">
    <property type="entry name" value="Helicase_ATP-bd"/>
</dbReference>
<keyword evidence="3" id="KW-0378">Hydrolase</keyword>
<dbReference type="AlphaFoldDB" id="A0A1M4WGG2"/>
<dbReference type="InterPro" id="IPR001650">
    <property type="entry name" value="Helicase_C-like"/>
</dbReference>
<dbReference type="InterPro" id="IPR027417">
    <property type="entry name" value="P-loop_NTPase"/>
</dbReference>
<dbReference type="Gene3D" id="3.40.50.300">
    <property type="entry name" value="P-loop containing nucleotide triphosphate hydrolases"/>
    <property type="match status" value="2"/>
</dbReference>
<name>A0A1M4WGG2_9CLOT</name>
<keyword evidence="6" id="KW-0809">Transit peptide</keyword>
<dbReference type="OrthoDB" id="9807155at2"/>
<evidence type="ECO:0000256" key="7">
    <source>
        <dbReference type="ARBA" id="ARBA00047984"/>
    </source>
</evidence>
<comment type="catalytic activity">
    <reaction evidence="7">
        <text>ATP + H2O = ADP + phosphate + H(+)</text>
        <dbReference type="Rhea" id="RHEA:13065"/>
        <dbReference type="ChEBI" id="CHEBI:15377"/>
        <dbReference type="ChEBI" id="CHEBI:15378"/>
        <dbReference type="ChEBI" id="CHEBI:30616"/>
        <dbReference type="ChEBI" id="CHEBI:43474"/>
        <dbReference type="ChEBI" id="CHEBI:456216"/>
        <dbReference type="EC" id="3.6.4.13"/>
    </reaction>
</comment>
<dbReference type="SMART" id="SM00490">
    <property type="entry name" value="HELICc"/>
    <property type="match status" value="1"/>
</dbReference>
<keyword evidence="4 9" id="KW-0347">Helicase</keyword>
<dbReference type="Pfam" id="PF22527">
    <property type="entry name" value="DEXQc_Suv3"/>
    <property type="match status" value="1"/>
</dbReference>
<gene>
    <name evidence="9" type="ORF">SAMN05443638_11227</name>
</gene>
<reference evidence="9 10" key="1">
    <citation type="submission" date="2016-11" db="EMBL/GenBank/DDBJ databases">
        <authorList>
            <person name="Jaros S."/>
            <person name="Januszkiewicz K."/>
            <person name="Wedrychowicz H."/>
        </authorList>
    </citation>
    <scope>NUCLEOTIDE SEQUENCE [LARGE SCALE GENOMIC DNA]</scope>
    <source>
        <strain evidence="9 10">DSM 2631</strain>
    </source>
</reference>
<dbReference type="EC" id="3.6.4.13" evidence="1"/>
<evidence type="ECO:0000256" key="6">
    <source>
        <dbReference type="ARBA" id="ARBA00022946"/>
    </source>
</evidence>
<dbReference type="STRING" id="1533.SAMN05443638_11227"/>
<dbReference type="SMART" id="SM00487">
    <property type="entry name" value="DEXDc"/>
    <property type="match status" value="1"/>
</dbReference>
<keyword evidence="2" id="KW-0547">Nucleotide-binding</keyword>
<dbReference type="SUPFAM" id="SSF52540">
    <property type="entry name" value="P-loop containing nucleoside triphosphate hydrolases"/>
    <property type="match status" value="1"/>
</dbReference>